<evidence type="ECO:0000256" key="4">
    <source>
        <dbReference type="ARBA" id="ARBA00022692"/>
    </source>
</evidence>
<evidence type="ECO:0000256" key="2">
    <source>
        <dbReference type="ARBA" id="ARBA00022448"/>
    </source>
</evidence>
<evidence type="ECO:0000256" key="6">
    <source>
        <dbReference type="ARBA" id="ARBA00023136"/>
    </source>
</evidence>
<dbReference type="RefSeq" id="WP_222823030.1">
    <property type="nucleotide sequence ID" value="NZ_CP082237.1"/>
</dbReference>
<evidence type="ECO:0000259" key="8">
    <source>
        <dbReference type="PROSITE" id="PS50928"/>
    </source>
</evidence>
<proteinExistence type="inferred from homology"/>
<feature type="transmembrane region" description="Helical" evidence="7">
    <location>
        <begin position="125"/>
        <end position="146"/>
    </location>
</feature>
<comment type="subcellular location">
    <subcellularLocation>
        <location evidence="1 7">Cell membrane</location>
        <topology evidence="1 7">Multi-pass membrane protein</topology>
    </subcellularLocation>
</comment>
<feature type="transmembrane region" description="Helical" evidence="7">
    <location>
        <begin position="68"/>
        <end position="87"/>
    </location>
</feature>
<dbReference type="CDD" id="cd06261">
    <property type="entry name" value="TM_PBP2"/>
    <property type="match status" value="1"/>
</dbReference>
<feature type="transmembrane region" description="Helical" evidence="7">
    <location>
        <begin position="221"/>
        <end position="241"/>
    </location>
</feature>
<dbReference type="AlphaFoldDB" id="A0A8X8L840"/>
<dbReference type="InterPro" id="IPR035906">
    <property type="entry name" value="MetI-like_sf"/>
</dbReference>
<evidence type="ECO:0000256" key="7">
    <source>
        <dbReference type="RuleBase" id="RU363032"/>
    </source>
</evidence>
<evidence type="ECO:0000313" key="9">
    <source>
        <dbReference type="EMBL" id="QZT34642.1"/>
    </source>
</evidence>
<dbReference type="KEGG" id="cthu:HUR95_04680"/>
<name>A0A8X8L840_CALTT</name>
<comment type="similarity">
    <text evidence="7">Belongs to the binding-protein-dependent transport system permease family.</text>
</comment>
<dbReference type="PANTHER" id="PTHR30151">
    <property type="entry name" value="ALKANE SULFONATE ABC TRANSPORTER-RELATED, MEMBRANE SUBUNIT"/>
    <property type="match status" value="1"/>
</dbReference>
<dbReference type="EMBL" id="CP082237">
    <property type="protein sequence ID" value="QZT34642.1"/>
    <property type="molecule type" value="Genomic_DNA"/>
</dbReference>
<dbReference type="Proteomes" id="UP000825179">
    <property type="component" value="Chromosome"/>
</dbReference>
<evidence type="ECO:0000313" key="10">
    <source>
        <dbReference type="Proteomes" id="UP000825179"/>
    </source>
</evidence>
<gene>
    <name evidence="9" type="ORF">HUR95_04680</name>
</gene>
<feature type="domain" description="ABC transmembrane type-1" evidence="8">
    <location>
        <begin position="61"/>
        <end position="240"/>
    </location>
</feature>
<protein>
    <submittedName>
        <fullName evidence="9">ABC transporter permease</fullName>
    </submittedName>
</protein>
<accession>A0A8X8L840</accession>
<dbReference type="SUPFAM" id="SSF161098">
    <property type="entry name" value="MetI-like"/>
    <property type="match status" value="1"/>
</dbReference>
<dbReference type="PROSITE" id="PS50928">
    <property type="entry name" value="ABC_TM1"/>
    <property type="match status" value="1"/>
</dbReference>
<feature type="transmembrane region" description="Helical" evidence="7">
    <location>
        <begin position="194"/>
        <end position="214"/>
    </location>
</feature>
<dbReference type="InterPro" id="IPR000515">
    <property type="entry name" value="MetI-like"/>
</dbReference>
<keyword evidence="3" id="KW-1003">Cell membrane</keyword>
<dbReference type="PANTHER" id="PTHR30151:SF0">
    <property type="entry name" value="ABC TRANSPORTER PERMEASE PROTEIN MJ0413-RELATED"/>
    <property type="match status" value="1"/>
</dbReference>
<dbReference type="GO" id="GO:0005886">
    <property type="term" value="C:plasma membrane"/>
    <property type="evidence" value="ECO:0007669"/>
    <property type="project" value="UniProtKB-SubCell"/>
</dbReference>
<dbReference type="GO" id="GO:0055085">
    <property type="term" value="P:transmembrane transport"/>
    <property type="evidence" value="ECO:0007669"/>
    <property type="project" value="InterPro"/>
</dbReference>
<sequence>MTTILRKLLFFMALIVIWEVTYRLNLHFEWMPTRSFPDLMGVLEQLYIGFFGEHKILLYAIFTSLKRLFIGFALALVIGTVLGILLARYKAVDDTLGSLIIALQSIPSIVWLPLAMIWFGRNDMAIIFIIVLGGTWSMALNTRMGFKNVQPLLLRAARTMGYSGFELFRKVTFPASIPYALTGARLAWAFNWRALIAAELLATGGLGSTLLFAADFFNMNLVVAIMVIISVMGIIMNQLVFQRVEQRVLTRWGLERV</sequence>
<keyword evidence="4 7" id="KW-0812">Transmembrane</keyword>
<feature type="transmembrane region" description="Helical" evidence="7">
    <location>
        <begin position="99"/>
        <end position="119"/>
    </location>
</feature>
<evidence type="ECO:0000256" key="5">
    <source>
        <dbReference type="ARBA" id="ARBA00022989"/>
    </source>
</evidence>
<organism evidence="9 10">
    <name type="scientific">Caldalkalibacillus thermarum (strain TA2.A1)</name>
    <dbReference type="NCBI Taxonomy" id="986075"/>
    <lineage>
        <taxon>Bacteria</taxon>
        <taxon>Bacillati</taxon>
        <taxon>Bacillota</taxon>
        <taxon>Bacilli</taxon>
        <taxon>Bacillales</taxon>
        <taxon>Bacillaceae</taxon>
        <taxon>Caldalkalibacillus</taxon>
    </lineage>
</organism>
<reference evidence="9 10" key="1">
    <citation type="journal article" date="2020" name="Extremophiles">
        <title>Genomic analysis of Caldalkalibacillus thermarum TA2.A1 reveals aerobic alkaliphilic metabolism and evolutionary hallmarks linking alkaliphilic bacteria and plant life.</title>
        <authorList>
            <person name="de Jong S.I."/>
            <person name="van den Broek M.A."/>
            <person name="Merkel A.Y."/>
            <person name="de la Torre Cortes P."/>
            <person name="Kalamorz F."/>
            <person name="Cook G.M."/>
            <person name="van Loosdrecht M.C.M."/>
            <person name="McMillan D.G.G."/>
        </authorList>
    </citation>
    <scope>NUCLEOTIDE SEQUENCE [LARGE SCALE GENOMIC DNA]</scope>
    <source>
        <strain evidence="9 10">TA2.A1</strain>
    </source>
</reference>
<evidence type="ECO:0000256" key="3">
    <source>
        <dbReference type="ARBA" id="ARBA00022475"/>
    </source>
</evidence>
<keyword evidence="2 7" id="KW-0813">Transport</keyword>
<evidence type="ECO:0000256" key="1">
    <source>
        <dbReference type="ARBA" id="ARBA00004651"/>
    </source>
</evidence>
<dbReference type="Pfam" id="PF00528">
    <property type="entry name" value="BPD_transp_1"/>
    <property type="match status" value="1"/>
</dbReference>
<keyword evidence="5 7" id="KW-1133">Transmembrane helix</keyword>
<keyword evidence="6 7" id="KW-0472">Membrane</keyword>
<keyword evidence="10" id="KW-1185">Reference proteome</keyword>
<dbReference type="Gene3D" id="1.10.3720.10">
    <property type="entry name" value="MetI-like"/>
    <property type="match status" value="1"/>
</dbReference>